<name>A0A2X3GEA8_KLEPN</name>
<accession>A0A2X3GEA8</accession>
<evidence type="ECO:0000313" key="2">
    <source>
        <dbReference type="Proteomes" id="UP000251721"/>
    </source>
</evidence>
<gene>
    <name evidence="1" type="ORF">NCTC13465_05522</name>
</gene>
<organism evidence="1 2">
    <name type="scientific">Klebsiella pneumoniae</name>
    <dbReference type="NCBI Taxonomy" id="573"/>
    <lineage>
        <taxon>Bacteria</taxon>
        <taxon>Pseudomonadati</taxon>
        <taxon>Pseudomonadota</taxon>
        <taxon>Gammaproteobacteria</taxon>
        <taxon>Enterobacterales</taxon>
        <taxon>Enterobacteriaceae</taxon>
        <taxon>Klebsiella/Raoultella group</taxon>
        <taxon>Klebsiella</taxon>
        <taxon>Klebsiella pneumoniae complex</taxon>
    </lineage>
</organism>
<reference evidence="1 2" key="1">
    <citation type="submission" date="2018-06" db="EMBL/GenBank/DDBJ databases">
        <authorList>
            <consortium name="Pathogen Informatics"/>
            <person name="Doyle S."/>
        </authorList>
    </citation>
    <scope>NUCLEOTIDE SEQUENCE [LARGE SCALE GENOMIC DNA]</scope>
    <source>
        <strain evidence="1 2">NCTC13465</strain>
    </source>
</reference>
<dbReference type="AlphaFoldDB" id="A0A2X3GEA8"/>
<dbReference type="Proteomes" id="UP000251721">
    <property type="component" value="Unassembled WGS sequence"/>
</dbReference>
<dbReference type="EMBL" id="UAWQ01000020">
    <property type="protein sequence ID" value="SQC57584.1"/>
    <property type="molecule type" value="Genomic_DNA"/>
</dbReference>
<proteinExistence type="predicted"/>
<sequence>MVHADKLIACRRQRADGFLQDLQLLLSGGQIGIFNLPLSGKERGRCA</sequence>
<evidence type="ECO:0000313" key="1">
    <source>
        <dbReference type="EMBL" id="SQC57584.1"/>
    </source>
</evidence>
<protein>
    <submittedName>
        <fullName evidence="1">Uncharacterized protein</fullName>
    </submittedName>
</protein>